<name>A0ABQ0M5Q2_MYCCL</name>
<feature type="transmembrane region" description="Helical" evidence="12">
    <location>
        <begin position="793"/>
        <end position="811"/>
    </location>
</feature>
<dbReference type="InterPro" id="IPR017998">
    <property type="entry name" value="Chaperone_TCP-1"/>
</dbReference>
<dbReference type="SUPFAM" id="SSF48592">
    <property type="entry name" value="GroEL equatorial domain-like"/>
    <property type="match status" value="1"/>
</dbReference>
<dbReference type="NCBIfam" id="NF041083">
    <property type="entry name" value="thermosome_beta"/>
    <property type="match status" value="1"/>
</dbReference>
<dbReference type="InterPro" id="IPR053374">
    <property type="entry name" value="TCP-1_chaperonin"/>
</dbReference>
<dbReference type="InterPro" id="IPR036259">
    <property type="entry name" value="MFS_trans_sf"/>
</dbReference>
<dbReference type="Gene3D" id="3.30.260.10">
    <property type="entry name" value="TCP-1-like chaperonin intermediate domain"/>
    <property type="match status" value="1"/>
</dbReference>
<accession>A0ABQ0M5Q2</accession>
<dbReference type="NCBIfam" id="NF041082">
    <property type="entry name" value="thermosome_alpha"/>
    <property type="match status" value="1"/>
</dbReference>
<dbReference type="SUPFAM" id="SSF54849">
    <property type="entry name" value="GroEL-intermediate domain like"/>
    <property type="match status" value="1"/>
</dbReference>
<comment type="subcellular location">
    <subcellularLocation>
        <location evidence="2">Cytoplasm</location>
    </subcellularLocation>
    <subcellularLocation>
        <location evidence="1">Membrane</location>
        <topology evidence="1">Multi-pass membrane protein</topology>
    </subcellularLocation>
</comment>
<organism evidence="14 15">
    <name type="scientific">Mycena chlorophos</name>
    <name type="common">Agaric fungus</name>
    <name type="synonym">Agaricus chlorophos</name>
    <dbReference type="NCBI Taxonomy" id="658473"/>
    <lineage>
        <taxon>Eukaryota</taxon>
        <taxon>Fungi</taxon>
        <taxon>Dikarya</taxon>
        <taxon>Basidiomycota</taxon>
        <taxon>Agaricomycotina</taxon>
        <taxon>Agaricomycetes</taxon>
        <taxon>Agaricomycetidae</taxon>
        <taxon>Agaricales</taxon>
        <taxon>Marasmiineae</taxon>
        <taxon>Mycenaceae</taxon>
        <taxon>Mycena</taxon>
    </lineage>
</organism>
<dbReference type="EMBL" id="DF849757">
    <property type="protein sequence ID" value="GAT58615.1"/>
    <property type="molecule type" value="Genomic_DNA"/>
</dbReference>
<feature type="compositionally biased region" description="Basic residues" evidence="11">
    <location>
        <begin position="550"/>
        <end position="564"/>
    </location>
</feature>
<evidence type="ECO:0000256" key="5">
    <source>
        <dbReference type="ARBA" id="ARBA00022490"/>
    </source>
</evidence>
<feature type="transmembrane region" description="Helical" evidence="12">
    <location>
        <begin position="858"/>
        <end position="877"/>
    </location>
</feature>
<feature type="transmembrane region" description="Helical" evidence="12">
    <location>
        <begin position="823"/>
        <end position="846"/>
    </location>
</feature>
<feature type="transmembrane region" description="Helical" evidence="12">
    <location>
        <begin position="1098"/>
        <end position="1116"/>
    </location>
</feature>
<dbReference type="SUPFAM" id="SSF103473">
    <property type="entry name" value="MFS general substrate transporter"/>
    <property type="match status" value="1"/>
</dbReference>
<sequence>MQRGLPMQPTVVLLREGTDTSQGNPQLLSNISACLAIASTLSSTLGPRGMDKLIVNERGEAQITNDGATILKLLDIVHPAARTLVDIARAQDAEVGDGTTSVVLLAAQLLKEVRAYIEEGVSPHIIMKGFRLASQLATDRIKEIQITVDKSDPEKFRSLLLKCASTSMSSKLIHSEKPFFSNMVVDAVQCLDQDDLDESLIGVKKVAGGGMQDSLLIKGVAFKKTFTYAGAEQQPKSFRNPLILCLNVELELKAEKDNAEVRVEAVADYQAIVNAEWEIIYRKLQAIEKTGAKVVLSKLPIGDLATQWFADRDIFCAGRVVGGDLRRVVQATGGDIQSTCTDIKREHLGTCGSFEEKQIGGERYNLFQDCPKSKTCTLVLRGGAEQFIEEVERSLHDAIMVVKRAVKNGDVVAGGGAIEMDLSGHIRKHALSIPGKQQLIITAFAKALEIIPRQICDNAGLDSTDILNKLRMKHATGEKWYGVDVDGASGVRDNMDAFVWEPSLVKLNAISSASEAACLILSIDETVRNPQSEAANPGPKAPPGTAGRALRGRGRGAPRRSRYKNCRARQNKVCGLFPAFTMTTYVPTHHKRASSDAASDLEKSEGNSISKSLDDGDAVPPLGVPVDQTAGLFSQWKTPTGDVDAIATQPSVFDDPVTLEAYRPPPQYENTHRFDPLARWTWREERKLVRKIDYRIMIWAFVMFFALDLDRTNISQANTDNFLGDLGMTTDDFNLGNTLFRLSFLIAELPSQLVSKRVGPDVWIPVQMVLWSTVAFSQFWLTGRSTFLATRFLLGFLQGGFIPDVVLYLSYFYTKRELPIRLAYFWVSNYVATIVSAFLATGILKLEGVGGKAGWRYLFLLEGLFTLVVGLLAFILMPPGPTQTKLKYIRPNGWFNEREEIIMVNRVLRDDPSKSDMHNREGLTPRRIFEALQDWHMWPLYILGLVHMIPTGPPQTYLTLSLKNLGFTTTQSNLLTIPSTVIGLLMLLFTAYLSEIINSRVAATIILQWWALPLLIALYTFTSHMSQWVYFAVVTLITGFPYVHPIQVAWASRNSYSVRTRTISASVYNMFVQAGAIVYANIYRTDDKPLYKRGNRDLIGICSMNICLYILTWFFYRSLNRWRDRKWNSWSKKEQEDYVENTKDVGNERLDFRFVY</sequence>
<dbReference type="InterPro" id="IPR012720">
    <property type="entry name" value="Chap_CCT_eta"/>
</dbReference>
<evidence type="ECO:0000256" key="8">
    <source>
        <dbReference type="ARBA" id="ARBA00023186"/>
    </source>
</evidence>
<evidence type="ECO:0000256" key="2">
    <source>
        <dbReference type="ARBA" id="ARBA00004496"/>
    </source>
</evidence>
<dbReference type="InterPro" id="IPR020846">
    <property type="entry name" value="MFS_dom"/>
</dbReference>
<evidence type="ECO:0000256" key="7">
    <source>
        <dbReference type="ARBA" id="ARBA00022840"/>
    </source>
</evidence>
<protein>
    <recommendedName>
        <fullName evidence="9">CCT-eta</fullName>
    </recommendedName>
</protein>
<dbReference type="PANTHER" id="PTHR11353">
    <property type="entry name" value="CHAPERONIN"/>
    <property type="match status" value="1"/>
</dbReference>
<feature type="domain" description="Major facilitator superfamily (MFS) profile" evidence="13">
    <location>
        <begin position="696"/>
        <end position="1120"/>
    </location>
</feature>
<evidence type="ECO:0000256" key="12">
    <source>
        <dbReference type="SAM" id="Phobius"/>
    </source>
</evidence>
<dbReference type="InterPro" id="IPR011701">
    <property type="entry name" value="MFS"/>
</dbReference>
<dbReference type="InterPro" id="IPR027413">
    <property type="entry name" value="GROEL-like_equatorial_sf"/>
</dbReference>
<dbReference type="NCBIfam" id="TIGR02345">
    <property type="entry name" value="chap_CCT_eta"/>
    <property type="match status" value="1"/>
</dbReference>
<reference evidence="14" key="1">
    <citation type="submission" date="2014-09" db="EMBL/GenBank/DDBJ databases">
        <title>Genome sequence of the luminous mushroom Mycena chlorophos for searching fungal bioluminescence genes.</title>
        <authorList>
            <person name="Tanaka Y."/>
            <person name="Kasuga D."/>
            <person name="Oba Y."/>
            <person name="Hase S."/>
            <person name="Sato K."/>
            <person name="Oba Y."/>
            <person name="Sakakibara Y."/>
        </authorList>
    </citation>
    <scope>NUCLEOTIDE SEQUENCE</scope>
</reference>
<dbReference type="Gene3D" id="1.10.560.10">
    <property type="entry name" value="GroEL-like equatorial domain"/>
    <property type="match status" value="1"/>
</dbReference>
<dbReference type="Gene3D" id="3.50.7.10">
    <property type="entry name" value="GroEL"/>
    <property type="match status" value="1"/>
</dbReference>
<evidence type="ECO:0000256" key="11">
    <source>
        <dbReference type="SAM" id="MobiDB-lite"/>
    </source>
</evidence>
<comment type="similarity">
    <text evidence="3 10">Belongs to the TCP-1 chaperonin family.</text>
</comment>
<dbReference type="CDD" id="cd03340">
    <property type="entry name" value="TCP1_eta"/>
    <property type="match status" value="1"/>
</dbReference>
<dbReference type="Pfam" id="PF07690">
    <property type="entry name" value="MFS_1"/>
    <property type="match status" value="1"/>
</dbReference>
<keyword evidence="7 10" id="KW-0067">ATP-binding</keyword>
<evidence type="ECO:0000313" key="15">
    <source>
        <dbReference type="Proteomes" id="UP000815677"/>
    </source>
</evidence>
<feature type="region of interest" description="Disordered" evidence="11">
    <location>
        <begin position="530"/>
        <end position="564"/>
    </location>
</feature>
<evidence type="ECO:0000313" key="14">
    <source>
        <dbReference type="EMBL" id="GAT58615.1"/>
    </source>
</evidence>
<proteinExistence type="inferred from homology"/>
<keyword evidence="5" id="KW-0963">Cytoplasm</keyword>
<keyword evidence="12" id="KW-0812">Transmembrane</keyword>
<dbReference type="SUPFAM" id="SSF52029">
    <property type="entry name" value="GroEL apical domain-like"/>
    <property type="match status" value="1"/>
</dbReference>
<dbReference type="Pfam" id="PF00118">
    <property type="entry name" value="Cpn60_TCP1"/>
    <property type="match status" value="1"/>
</dbReference>
<dbReference type="PROSITE" id="PS00751">
    <property type="entry name" value="TCP1_2"/>
    <property type="match status" value="1"/>
</dbReference>
<dbReference type="Gene3D" id="1.20.1250.20">
    <property type="entry name" value="MFS general substrate transporter like domains"/>
    <property type="match status" value="2"/>
</dbReference>
<keyword evidence="6 10" id="KW-0547">Nucleotide-binding</keyword>
<dbReference type="InterPro" id="IPR027409">
    <property type="entry name" value="GroEL-like_apical_dom_sf"/>
</dbReference>
<dbReference type="PROSITE" id="PS00995">
    <property type="entry name" value="TCP1_3"/>
    <property type="match status" value="1"/>
</dbReference>
<dbReference type="InterPro" id="IPR002423">
    <property type="entry name" value="Cpn60/GroEL/TCP-1"/>
</dbReference>
<evidence type="ECO:0000259" key="13">
    <source>
        <dbReference type="PROSITE" id="PS50850"/>
    </source>
</evidence>
<dbReference type="PROSITE" id="PS50850">
    <property type="entry name" value="MFS"/>
    <property type="match status" value="1"/>
</dbReference>
<keyword evidence="8 10" id="KW-0143">Chaperone</keyword>
<evidence type="ECO:0000256" key="6">
    <source>
        <dbReference type="ARBA" id="ARBA00022741"/>
    </source>
</evidence>
<evidence type="ECO:0000256" key="10">
    <source>
        <dbReference type="RuleBase" id="RU004187"/>
    </source>
</evidence>
<dbReference type="InterPro" id="IPR054827">
    <property type="entry name" value="thermosome_alpha"/>
</dbReference>
<feature type="transmembrane region" description="Helical" evidence="12">
    <location>
        <begin position="1001"/>
        <end position="1022"/>
    </location>
</feature>
<dbReference type="PRINTS" id="PR00304">
    <property type="entry name" value="TCOMPLEXTCP1"/>
</dbReference>
<keyword evidence="12" id="KW-0472">Membrane</keyword>
<evidence type="ECO:0000256" key="9">
    <source>
        <dbReference type="ARBA" id="ARBA00032221"/>
    </source>
</evidence>
<feature type="region of interest" description="Disordered" evidence="11">
    <location>
        <begin position="589"/>
        <end position="620"/>
    </location>
</feature>
<keyword evidence="15" id="KW-1185">Reference proteome</keyword>
<feature type="transmembrane region" description="Helical" evidence="12">
    <location>
        <begin position="1063"/>
        <end position="1083"/>
    </location>
</feature>
<comment type="subunit">
    <text evidence="4">Heterooligomeric complex of about 850 to 900 kDa that forms two stacked rings, 12 to 16 nm in diameter.</text>
</comment>
<keyword evidence="12" id="KW-1133">Transmembrane helix</keyword>
<dbReference type="InterPro" id="IPR027410">
    <property type="entry name" value="TCP-1-like_intermed_sf"/>
</dbReference>
<feature type="transmembrane region" description="Helical" evidence="12">
    <location>
        <begin position="1028"/>
        <end position="1051"/>
    </location>
</feature>
<evidence type="ECO:0000256" key="1">
    <source>
        <dbReference type="ARBA" id="ARBA00004141"/>
    </source>
</evidence>
<evidence type="ECO:0000256" key="3">
    <source>
        <dbReference type="ARBA" id="ARBA00008020"/>
    </source>
</evidence>
<dbReference type="Proteomes" id="UP000815677">
    <property type="component" value="Unassembled WGS sequence"/>
</dbReference>
<feature type="transmembrane region" description="Helical" evidence="12">
    <location>
        <begin position="974"/>
        <end position="994"/>
    </location>
</feature>
<gene>
    <name evidence="14" type="ORF">MCHLO_15026</name>
</gene>
<evidence type="ECO:0000256" key="4">
    <source>
        <dbReference type="ARBA" id="ARBA00011531"/>
    </source>
</evidence>
<dbReference type="InterPro" id="IPR002194">
    <property type="entry name" value="Chaperonin_TCP-1_CS"/>
</dbReference>